<dbReference type="GO" id="GO:0016747">
    <property type="term" value="F:acyltransferase activity, transferring groups other than amino-acyl groups"/>
    <property type="evidence" value="ECO:0007669"/>
    <property type="project" value="InterPro"/>
</dbReference>
<dbReference type="Pfam" id="PF00583">
    <property type="entry name" value="Acetyltransf_1"/>
    <property type="match status" value="1"/>
</dbReference>
<dbReference type="InterPro" id="IPR016181">
    <property type="entry name" value="Acyl_CoA_acyltransferase"/>
</dbReference>
<evidence type="ECO:0000259" key="1">
    <source>
        <dbReference type="Pfam" id="PF00583"/>
    </source>
</evidence>
<dbReference type="SUPFAM" id="SSF55729">
    <property type="entry name" value="Acyl-CoA N-acyltransferases (Nat)"/>
    <property type="match status" value="1"/>
</dbReference>
<comment type="caution">
    <text evidence="2">The sequence shown here is derived from an EMBL/GenBank/DDBJ whole genome shotgun (WGS) entry which is preliminary data.</text>
</comment>
<gene>
    <name evidence="2" type="ORF">S03H2_11531</name>
</gene>
<dbReference type="InterPro" id="IPR000182">
    <property type="entry name" value="GNAT_dom"/>
</dbReference>
<sequence length="223" mass="26173">MDDREMPIQSSVEIVDVTKDPKYERFLYWCIFHTKKEFIGKSIHKTYKHRYEYLKTMIPKGFRKKVLFYKGDHVGMIEYAPVEASGFPIIGENVIVMNCIWVHKRAAGHHFGKLLIEHMMEDKKGTTGFATLGCEGFHRVYVKKDDMEKLGFYSLKSMKVKHKGKKKGGCFTIHLMWMPVVKNAKLPTWNESKLMEGLYFCEHHPLYHGKHGCAELRFILEKH</sequence>
<accession>X1HBE2</accession>
<proteinExistence type="predicted"/>
<organism evidence="2">
    <name type="scientific">marine sediment metagenome</name>
    <dbReference type="NCBI Taxonomy" id="412755"/>
    <lineage>
        <taxon>unclassified sequences</taxon>
        <taxon>metagenomes</taxon>
        <taxon>ecological metagenomes</taxon>
    </lineage>
</organism>
<dbReference type="AlphaFoldDB" id="X1HBE2"/>
<dbReference type="EMBL" id="BARU01005879">
    <property type="protein sequence ID" value="GAH42628.1"/>
    <property type="molecule type" value="Genomic_DNA"/>
</dbReference>
<name>X1HBE2_9ZZZZ</name>
<evidence type="ECO:0000313" key="2">
    <source>
        <dbReference type="EMBL" id="GAH42628.1"/>
    </source>
</evidence>
<feature type="domain" description="N-acetyltransferase" evidence="1">
    <location>
        <begin position="63"/>
        <end position="129"/>
    </location>
</feature>
<protein>
    <recommendedName>
        <fullName evidence="1">N-acetyltransferase domain-containing protein</fullName>
    </recommendedName>
</protein>
<reference evidence="2" key="1">
    <citation type="journal article" date="2014" name="Front. Microbiol.">
        <title>High frequency of phylogenetically diverse reductive dehalogenase-homologous genes in deep subseafloor sedimentary metagenomes.</title>
        <authorList>
            <person name="Kawai M."/>
            <person name="Futagami T."/>
            <person name="Toyoda A."/>
            <person name="Takaki Y."/>
            <person name="Nishi S."/>
            <person name="Hori S."/>
            <person name="Arai W."/>
            <person name="Tsubouchi T."/>
            <person name="Morono Y."/>
            <person name="Uchiyama I."/>
            <person name="Ito T."/>
            <person name="Fujiyama A."/>
            <person name="Inagaki F."/>
            <person name="Takami H."/>
        </authorList>
    </citation>
    <scope>NUCLEOTIDE SEQUENCE</scope>
    <source>
        <strain evidence="2">Expedition CK06-06</strain>
    </source>
</reference>